<proteinExistence type="predicted"/>
<dbReference type="Proteomes" id="UP000231960">
    <property type="component" value="Unassembled WGS sequence"/>
</dbReference>
<organism evidence="2 3">
    <name type="scientific">Avrilella dinanensis</name>
    <dbReference type="NCBI Taxonomy" id="2008672"/>
    <lineage>
        <taxon>Bacteria</taxon>
        <taxon>Pseudomonadati</taxon>
        <taxon>Bacteroidota</taxon>
        <taxon>Flavobacteriia</taxon>
        <taxon>Flavobacteriales</taxon>
        <taxon>Flavobacteriaceae</taxon>
        <taxon>Avrilella</taxon>
    </lineage>
</organism>
<feature type="transmembrane region" description="Helical" evidence="1">
    <location>
        <begin position="244"/>
        <end position="263"/>
    </location>
</feature>
<evidence type="ECO:0000313" key="2">
    <source>
        <dbReference type="EMBL" id="PJR03088.1"/>
    </source>
</evidence>
<evidence type="ECO:0000256" key="1">
    <source>
        <dbReference type="SAM" id="Phobius"/>
    </source>
</evidence>
<keyword evidence="3" id="KW-1185">Reference proteome</keyword>
<dbReference type="RefSeq" id="WP_100676658.1">
    <property type="nucleotide sequence ID" value="NZ_NIPO01000001.1"/>
</dbReference>
<keyword evidence="1" id="KW-0812">Transmembrane</keyword>
<dbReference type="OrthoDB" id="1329498at2"/>
<feature type="transmembrane region" description="Helical" evidence="1">
    <location>
        <begin position="275"/>
        <end position="294"/>
    </location>
</feature>
<evidence type="ECO:0008006" key="4">
    <source>
        <dbReference type="Google" id="ProtNLM"/>
    </source>
</evidence>
<feature type="transmembrane region" description="Helical" evidence="1">
    <location>
        <begin position="12"/>
        <end position="27"/>
    </location>
</feature>
<reference evidence="2 3" key="1">
    <citation type="submission" date="2017-06" db="EMBL/GenBank/DDBJ databases">
        <title>Description of Avrilella dinanensis gen. nov. sp. nov.</title>
        <authorList>
            <person name="Leyer C."/>
            <person name="Sassi M."/>
            <person name="Minet J."/>
            <person name="Kayal S."/>
            <person name="Cattoir V."/>
        </authorList>
    </citation>
    <scope>NUCLEOTIDE SEQUENCE [LARGE SCALE GENOMIC DNA]</scope>
    <source>
        <strain evidence="2 3">UR159</strain>
    </source>
</reference>
<protein>
    <recommendedName>
        <fullName evidence="4">Prenyltransferase</fullName>
    </recommendedName>
</protein>
<feature type="transmembrane region" description="Helical" evidence="1">
    <location>
        <begin position="80"/>
        <end position="98"/>
    </location>
</feature>
<keyword evidence="1" id="KW-0472">Membrane</keyword>
<gene>
    <name evidence="2" type="ORF">CDL10_00210</name>
</gene>
<keyword evidence="1" id="KW-1133">Transmembrane helix</keyword>
<accession>A0A2M9R2L4</accession>
<name>A0A2M9R2L4_9FLAO</name>
<feature type="transmembrane region" description="Helical" evidence="1">
    <location>
        <begin position="128"/>
        <end position="148"/>
    </location>
</feature>
<feature type="transmembrane region" description="Helical" evidence="1">
    <location>
        <begin position="220"/>
        <end position="238"/>
    </location>
</feature>
<feature type="transmembrane region" description="Helical" evidence="1">
    <location>
        <begin position="104"/>
        <end position="121"/>
    </location>
</feature>
<feature type="transmembrane region" description="Helical" evidence="1">
    <location>
        <begin position="39"/>
        <end position="59"/>
    </location>
</feature>
<dbReference type="EMBL" id="NIPO01000001">
    <property type="protein sequence ID" value="PJR03088.1"/>
    <property type="molecule type" value="Genomic_DNA"/>
</dbReference>
<feature type="transmembrane region" description="Helical" evidence="1">
    <location>
        <begin position="168"/>
        <end position="188"/>
    </location>
</feature>
<evidence type="ECO:0000313" key="3">
    <source>
        <dbReference type="Proteomes" id="UP000231960"/>
    </source>
</evidence>
<sequence length="298" mass="34890">MKIFKNKQWQSILQIFVAVMLLRFLLFRHHAEGLVLTDIYFLGYFLSTVIVAFAGLYLYRIVRQEENPHRVIFKNIDRAYYQYLGLNMVAIAVSFMVSNAIEKTVYFGYTLALAAILYLYITQWRKVLLVDNIVFAFVVTFPIFLEIFTDLPTSQDSEEHFFANEPVLWFSLSLGIFLWILFFIQTILQDLQFMQYDIRRNKKTLATLHGREKGAKRTTFLSLIPLALLVIFIVVNLSEYSYTPYYLLIAATLPMLYFLYILWNAKDAKDFNFSSNILSIIIWLSIFSIVILSLDLNG</sequence>
<comment type="caution">
    <text evidence="2">The sequence shown here is derived from an EMBL/GenBank/DDBJ whole genome shotgun (WGS) entry which is preliminary data.</text>
</comment>
<dbReference type="AlphaFoldDB" id="A0A2M9R2L4"/>
<dbReference type="Gene3D" id="1.20.120.1780">
    <property type="entry name" value="UbiA prenyltransferase"/>
    <property type="match status" value="1"/>
</dbReference>